<dbReference type="PANTHER" id="PTHR11860:SF87">
    <property type="entry name" value="CMRF35-LIKE MOLECULE 8"/>
    <property type="match status" value="1"/>
</dbReference>
<keyword evidence="2" id="KW-0812">Transmembrane</keyword>
<reference evidence="5" key="1">
    <citation type="submission" date="2025-08" db="UniProtKB">
        <authorList>
            <consortium name="Ensembl"/>
        </authorList>
    </citation>
    <scope>IDENTIFICATION</scope>
</reference>
<proteinExistence type="predicted"/>
<dbReference type="GO" id="GO:0005886">
    <property type="term" value="C:plasma membrane"/>
    <property type="evidence" value="ECO:0007669"/>
    <property type="project" value="TreeGrafter"/>
</dbReference>
<comment type="subcellular location">
    <subcellularLocation>
        <location evidence="1">Membrane</location>
    </subcellularLocation>
</comment>
<dbReference type="Proteomes" id="UP000694569">
    <property type="component" value="Unplaced"/>
</dbReference>
<evidence type="ECO:0000256" key="1">
    <source>
        <dbReference type="ARBA" id="ARBA00004370"/>
    </source>
</evidence>
<evidence type="ECO:0000313" key="5">
    <source>
        <dbReference type="Ensembl" id="ENSLLEP00000000884.1"/>
    </source>
</evidence>
<evidence type="ECO:0008006" key="7">
    <source>
        <dbReference type="Google" id="ProtNLM"/>
    </source>
</evidence>
<feature type="signal peptide" evidence="4">
    <location>
        <begin position="1"/>
        <end position="22"/>
    </location>
</feature>
<evidence type="ECO:0000256" key="2">
    <source>
        <dbReference type="ARBA" id="ARBA00022692"/>
    </source>
</evidence>
<feature type="chain" id="PRO_5034207099" description="Ig-like domain-containing protein" evidence="4">
    <location>
        <begin position="23"/>
        <end position="254"/>
    </location>
</feature>
<evidence type="ECO:0000256" key="4">
    <source>
        <dbReference type="SAM" id="SignalP"/>
    </source>
</evidence>
<sequence length="254" mass="29257">CGYLPQAFLILFVLLSQSPTNLEVIIATSGDSAEMQCSYGQQQRWSKIWCKLVGNTCDWVVHSDGKINSDYRQRPVIYNNPNYRIWKMELTSLELWDSGLYLCQESGGQTVLNKVLLLVIPEEDNNPGKYSNRLKKLMHEVEEGNRDKKFQKAGFVHRVMQAHTHCALLCVLLLWSSYILSKTVSFIAVVLTNARGLSTQCHRCKNHQKKPQLTALQYRFFLQQRHLVDNPHRVTTIVVVHLKEHSIKKYGSLL</sequence>
<evidence type="ECO:0000256" key="3">
    <source>
        <dbReference type="ARBA" id="ARBA00023136"/>
    </source>
</evidence>
<organism evidence="5 6">
    <name type="scientific">Leptobrachium leishanense</name>
    <name type="common">Leishan spiny toad</name>
    <dbReference type="NCBI Taxonomy" id="445787"/>
    <lineage>
        <taxon>Eukaryota</taxon>
        <taxon>Metazoa</taxon>
        <taxon>Chordata</taxon>
        <taxon>Craniata</taxon>
        <taxon>Vertebrata</taxon>
        <taxon>Euteleostomi</taxon>
        <taxon>Amphibia</taxon>
        <taxon>Batrachia</taxon>
        <taxon>Anura</taxon>
        <taxon>Pelobatoidea</taxon>
        <taxon>Megophryidae</taxon>
        <taxon>Leptobrachium</taxon>
    </lineage>
</organism>
<dbReference type="AlphaFoldDB" id="A0A8C5LKL8"/>
<dbReference type="InterPro" id="IPR013783">
    <property type="entry name" value="Ig-like_fold"/>
</dbReference>
<keyword evidence="6" id="KW-1185">Reference proteome</keyword>
<dbReference type="OrthoDB" id="8920197at2759"/>
<keyword evidence="4" id="KW-0732">Signal</keyword>
<dbReference type="SUPFAM" id="SSF48726">
    <property type="entry name" value="Immunoglobulin"/>
    <property type="match status" value="1"/>
</dbReference>
<protein>
    <recommendedName>
        <fullName evidence="7">Ig-like domain-containing protein</fullName>
    </recommendedName>
</protein>
<dbReference type="PANTHER" id="PTHR11860">
    <property type="entry name" value="POLYMERIC-IMMUNOGLOBULIN RECEPTOR"/>
    <property type="match status" value="1"/>
</dbReference>
<name>A0A8C5LKL8_9ANUR</name>
<keyword evidence="3" id="KW-0472">Membrane</keyword>
<dbReference type="InterPro" id="IPR036179">
    <property type="entry name" value="Ig-like_dom_sf"/>
</dbReference>
<dbReference type="Gene3D" id="2.60.40.10">
    <property type="entry name" value="Immunoglobulins"/>
    <property type="match status" value="1"/>
</dbReference>
<dbReference type="GO" id="GO:0004888">
    <property type="term" value="F:transmembrane signaling receptor activity"/>
    <property type="evidence" value="ECO:0007669"/>
    <property type="project" value="TreeGrafter"/>
</dbReference>
<evidence type="ECO:0000313" key="6">
    <source>
        <dbReference type="Proteomes" id="UP000694569"/>
    </source>
</evidence>
<dbReference type="InterPro" id="IPR050671">
    <property type="entry name" value="CD300_family_receptors"/>
</dbReference>
<reference evidence="5" key="2">
    <citation type="submission" date="2025-09" db="UniProtKB">
        <authorList>
            <consortium name="Ensembl"/>
        </authorList>
    </citation>
    <scope>IDENTIFICATION</scope>
</reference>
<accession>A0A8C5LKL8</accession>
<dbReference type="Ensembl" id="ENSLLET00000000917.1">
    <property type="protein sequence ID" value="ENSLLEP00000000884.1"/>
    <property type="gene ID" value="ENSLLEG00000000573.1"/>
</dbReference>